<evidence type="ECO:0000256" key="8">
    <source>
        <dbReference type="PROSITE-ProRule" id="PRU00094"/>
    </source>
</evidence>
<dbReference type="Gene3D" id="3.30.50.10">
    <property type="entry name" value="Erythroid Transcription Factor GATA-1, subunit A"/>
    <property type="match status" value="1"/>
</dbReference>
<dbReference type="Pfam" id="PF25026">
    <property type="entry name" value="Asd-4"/>
    <property type="match status" value="1"/>
</dbReference>
<feature type="region of interest" description="Disordered" evidence="9">
    <location>
        <begin position="204"/>
        <end position="260"/>
    </location>
</feature>
<dbReference type="GO" id="GO:0008270">
    <property type="term" value="F:zinc ion binding"/>
    <property type="evidence" value="ECO:0007669"/>
    <property type="project" value="UniProtKB-KW"/>
</dbReference>
<feature type="compositionally biased region" description="Pro residues" evidence="9">
    <location>
        <begin position="38"/>
        <end position="48"/>
    </location>
</feature>
<feature type="compositionally biased region" description="Polar residues" evidence="9">
    <location>
        <begin position="1"/>
        <end position="12"/>
    </location>
</feature>
<keyword evidence="5" id="KW-0805">Transcription regulation</keyword>
<dbReference type="Pfam" id="PF00320">
    <property type="entry name" value="GATA"/>
    <property type="match status" value="1"/>
</dbReference>
<feature type="region of interest" description="Disordered" evidence="9">
    <location>
        <begin position="1"/>
        <end position="79"/>
    </location>
</feature>
<feature type="compositionally biased region" description="Gly residues" evidence="9">
    <location>
        <begin position="484"/>
        <end position="496"/>
    </location>
</feature>
<feature type="compositionally biased region" description="Polar residues" evidence="9">
    <location>
        <begin position="381"/>
        <end position="391"/>
    </location>
</feature>
<dbReference type="InterPro" id="IPR056998">
    <property type="entry name" value="Asd-4/GZF3_helical"/>
</dbReference>
<keyword evidence="7" id="KW-0539">Nucleus</keyword>
<evidence type="ECO:0000313" key="11">
    <source>
        <dbReference type="EMBL" id="KAK4544587.1"/>
    </source>
</evidence>
<dbReference type="AlphaFoldDB" id="A0AAV9JGV2"/>
<organism evidence="11 12">
    <name type="scientific">Oleoguttula mirabilis</name>
    <dbReference type="NCBI Taxonomy" id="1507867"/>
    <lineage>
        <taxon>Eukaryota</taxon>
        <taxon>Fungi</taxon>
        <taxon>Dikarya</taxon>
        <taxon>Ascomycota</taxon>
        <taxon>Pezizomycotina</taxon>
        <taxon>Dothideomycetes</taxon>
        <taxon>Dothideomycetidae</taxon>
        <taxon>Mycosphaerellales</taxon>
        <taxon>Teratosphaeriaceae</taxon>
        <taxon>Oleoguttula</taxon>
    </lineage>
</organism>
<evidence type="ECO:0000256" key="4">
    <source>
        <dbReference type="ARBA" id="ARBA00022833"/>
    </source>
</evidence>
<feature type="compositionally biased region" description="Gly residues" evidence="9">
    <location>
        <begin position="362"/>
        <end position="371"/>
    </location>
</feature>
<evidence type="ECO:0000256" key="2">
    <source>
        <dbReference type="ARBA" id="ARBA00022723"/>
    </source>
</evidence>
<dbReference type="GO" id="GO:0045944">
    <property type="term" value="P:positive regulation of transcription by RNA polymerase II"/>
    <property type="evidence" value="ECO:0007669"/>
    <property type="project" value="TreeGrafter"/>
</dbReference>
<dbReference type="GO" id="GO:0005634">
    <property type="term" value="C:nucleus"/>
    <property type="evidence" value="ECO:0007669"/>
    <property type="project" value="UniProtKB-SubCell"/>
</dbReference>
<dbReference type="FunFam" id="3.30.50.10:FF:000007">
    <property type="entry name" value="Nitrogen regulatory AreA, N-terminal"/>
    <property type="match status" value="1"/>
</dbReference>
<accession>A0AAV9JGV2</accession>
<gene>
    <name evidence="11" type="ORF">LTR36_004159</name>
</gene>
<dbReference type="GO" id="GO:0000978">
    <property type="term" value="F:RNA polymerase II cis-regulatory region sequence-specific DNA binding"/>
    <property type="evidence" value="ECO:0007669"/>
    <property type="project" value="TreeGrafter"/>
</dbReference>
<dbReference type="InterPro" id="IPR013088">
    <property type="entry name" value="Znf_NHR/GATA"/>
</dbReference>
<dbReference type="SUPFAM" id="SSF57716">
    <property type="entry name" value="Glucocorticoid receptor-like (DNA-binding domain)"/>
    <property type="match status" value="1"/>
</dbReference>
<keyword evidence="12" id="KW-1185">Reference proteome</keyword>
<dbReference type="GO" id="GO:0000122">
    <property type="term" value="P:negative regulation of transcription by RNA polymerase II"/>
    <property type="evidence" value="ECO:0007669"/>
    <property type="project" value="TreeGrafter"/>
</dbReference>
<evidence type="ECO:0000256" key="7">
    <source>
        <dbReference type="ARBA" id="ARBA00023242"/>
    </source>
</evidence>
<dbReference type="EMBL" id="JAVFHQ010000024">
    <property type="protein sequence ID" value="KAK4544587.1"/>
    <property type="molecule type" value="Genomic_DNA"/>
</dbReference>
<feature type="region of interest" description="Disordered" evidence="9">
    <location>
        <begin position="451"/>
        <end position="522"/>
    </location>
</feature>
<dbReference type="PANTHER" id="PTHR10071">
    <property type="entry name" value="TRANSCRIPTION FACTOR GATA FAMILY MEMBER"/>
    <property type="match status" value="1"/>
</dbReference>
<evidence type="ECO:0000256" key="9">
    <source>
        <dbReference type="SAM" id="MobiDB-lite"/>
    </source>
</evidence>
<evidence type="ECO:0000256" key="5">
    <source>
        <dbReference type="ARBA" id="ARBA00023015"/>
    </source>
</evidence>
<feature type="compositionally biased region" description="Low complexity" evidence="9">
    <location>
        <begin position="311"/>
        <end position="322"/>
    </location>
</feature>
<evidence type="ECO:0000256" key="6">
    <source>
        <dbReference type="ARBA" id="ARBA00023163"/>
    </source>
</evidence>
<feature type="compositionally biased region" description="Polar residues" evidence="9">
    <location>
        <begin position="351"/>
        <end position="361"/>
    </location>
</feature>
<evidence type="ECO:0000256" key="1">
    <source>
        <dbReference type="ARBA" id="ARBA00004123"/>
    </source>
</evidence>
<dbReference type="InterPro" id="IPR039355">
    <property type="entry name" value="Transcription_factor_GATA"/>
</dbReference>
<feature type="compositionally biased region" description="Polar residues" evidence="9">
    <location>
        <begin position="54"/>
        <end position="74"/>
    </location>
</feature>
<dbReference type="PROSITE" id="PS00344">
    <property type="entry name" value="GATA_ZN_FINGER_1"/>
    <property type="match status" value="1"/>
</dbReference>
<feature type="compositionally biased region" description="Low complexity" evidence="9">
    <location>
        <begin position="497"/>
        <end position="515"/>
    </location>
</feature>
<proteinExistence type="predicted"/>
<feature type="region of interest" description="Disordered" evidence="9">
    <location>
        <begin position="118"/>
        <end position="155"/>
    </location>
</feature>
<evidence type="ECO:0000313" key="12">
    <source>
        <dbReference type="Proteomes" id="UP001324427"/>
    </source>
</evidence>
<dbReference type="PANTHER" id="PTHR10071:SF338">
    <property type="entry name" value="GATA-TYPE DOMAIN-CONTAINING PROTEIN"/>
    <property type="match status" value="1"/>
</dbReference>
<comment type="subcellular location">
    <subcellularLocation>
        <location evidence="1">Nucleus</location>
    </subcellularLocation>
</comment>
<reference evidence="11 12" key="1">
    <citation type="submission" date="2021-11" db="EMBL/GenBank/DDBJ databases">
        <title>Black yeast isolated from Biological Soil Crust.</title>
        <authorList>
            <person name="Kurbessoian T."/>
        </authorList>
    </citation>
    <scope>NUCLEOTIDE SEQUENCE [LARGE SCALE GENOMIC DNA]</scope>
    <source>
        <strain evidence="11 12">CCFEE 5522</strain>
    </source>
</reference>
<dbReference type="PROSITE" id="PS50114">
    <property type="entry name" value="GATA_ZN_FINGER_2"/>
    <property type="match status" value="1"/>
</dbReference>
<feature type="domain" description="GATA-type" evidence="10">
    <location>
        <begin position="158"/>
        <end position="205"/>
    </location>
</feature>
<comment type="caution">
    <text evidence="11">The sequence shown here is derived from an EMBL/GenBank/DDBJ whole genome shotgun (WGS) entry which is preliminary data.</text>
</comment>
<keyword evidence="3 8" id="KW-0863">Zinc-finger</keyword>
<dbReference type="PRINTS" id="PR00619">
    <property type="entry name" value="GATAZNFINGER"/>
</dbReference>
<evidence type="ECO:0000256" key="3">
    <source>
        <dbReference type="ARBA" id="ARBA00022771"/>
    </source>
</evidence>
<sequence length="522" mass="54121">MLSYAPPTTQHFRPTLASPFAEPASRPQSTAAAATATAPPPPQRPPPTFGSAGYSYNPSRAASTSSQPQQPEQRSFSGSSYSGLSFGAFGGETAASLAQLPALSALASLAANAPAASTEGSASTRSSTPNSSSMNQPQYAPAATAGGQAGQQSGPPVCQNCGTSTTPLWRRDESGSVLCNACGLFLKLHGRARPISLKTDVIKSRNRVKTSSSAAAKKRDSGDLLPQQQQQHNQQLPQQQQSQQQQQQPHHQQYQQGANGLAAAHPDVAHVNLLHPHAHHLLPPDGLQRVPSPGNNPISRSNTPTAGLTHSNSNSNSNNPNPNIAPQHIFDTVTLPPDTFASPSLPAFNLRQPSPSVASLNGSGGGGGGPSHGVEAAAPPQHQQPTYDALSAQTSHLRTRVSELEVINDLFRGRVGELESSEADARRGERAREEENRRLRAELEMAGRRVGELGKRVAELEEEVEAGRGSSGSPARKRSRRSGPIGGGGGGGGEGDGAASSKLAAAGVAGEPAPGSSNYMIP</sequence>
<dbReference type="Proteomes" id="UP001324427">
    <property type="component" value="Unassembled WGS sequence"/>
</dbReference>
<name>A0AAV9JGV2_9PEZI</name>
<feature type="compositionally biased region" description="Low complexity" evidence="9">
    <location>
        <begin position="23"/>
        <end position="37"/>
    </location>
</feature>
<feature type="compositionally biased region" description="Polar residues" evidence="9">
    <location>
        <begin position="293"/>
        <end position="310"/>
    </location>
</feature>
<dbReference type="GO" id="GO:0000981">
    <property type="term" value="F:DNA-binding transcription factor activity, RNA polymerase II-specific"/>
    <property type="evidence" value="ECO:0007669"/>
    <property type="project" value="TreeGrafter"/>
</dbReference>
<keyword evidence="6" id="KW-0804">Transcription</keyword>
<evidence type="ECO:0000259" key="10">
    <source>
        <dbReference type="PROSITE" id="PS50114"/>
    </source>
</evidence>
<dbReference type="CDD" id="cd00202">
    <property type="entry name" value="ZnF_GATA"/>
    <property type="match status" value="1"/>
</dbReference>
<keyword evidence="4" id="KW-0862">Zinc</keyword>
<feature type="region of interest" description="Disordered" evidence="9">
    <location>
        <begin position="279"/>
        <end position="329"/>
    </location>
</feature>
<feature type="compositionally biased region" description="Low complexity" evidence="9">
    <location>
        <begin position="224"/>
        <end position="256"/>
    </location>
</feature>
<dbReference type="InterPro" id="IPR000679">
    <property type="entry name" value="Znf_GATA"/>
</dbReference>
<feature type="region of interest" description="Disordered" evidence="9">
    <location>
        <begin position="344"/>
        <end position="391"/>
    </location>
</feature>
<protein>
    <recommendedName>
        <fullName evidence="10">GATA-type domain-containing protein</fullName>
    </recommendedName>
</protein>
<keyword evidence="2" id="KW-0479">Metal-binding</keyword>
<dbReference type="SMART" id="SM00401">
    <property type="entry name" value="ZnF_GATA"/>
    <property type="match status" value="1"/>
</dbReference>